<evidence type="ECO:0000256" key="1">
    <source>
        <dbReference type="SAM" id="MobiDB-lite"/>
    </source>
</evidence>
<dbReference type="Proteomes" id="UP000261660">
    <property type="component" value="Unplaced"/>
</dbReference>
<dbReference type="PANTHER" id="PTHR46345">
    <property type="entry name" value="INVERTED FORMIN-2"/>
    <property type="match status" value="1"/>
</dbReference>
<dbReference type="GeneTree" id="ENSGT00940000155128"/>
<dbReference type="PANTHER" id="PTHR46345:SF7">
    <property type="entry name" value="FH2 DOMAIN CONTAINING 3-RELATED"/>
    <property type="match status" value="1"/>
</dbReference>
<feature type="compositionally biased region" description="Pro residues" evidence="1">
    <location>
        <begin position="49"/>
        <end position="70"/>
    </location>
</feature>
<protein>
    <submittedName>
        <fullName evidence="3">FH2 domain containing 3</fullName>
    </submittedName>
</protein>
<dbReference type="OrthoDB" id="26518at2759"/>
<feature type="compositionally biased region" description="Basic and acidic residues" evidence="1">
    <location>
        <begin position="562"/>
        <end position="576"/>
    </location>
</feature>
<organism evidence="3 4">
    <name type="scientific">Labrus bergylta</name>
    <name type="common">ballan wrasse</name>
    <dbReference type="NCBI Taxonomy" id="56723"/>
    <lineage>
        <taxon>Eukaryota</taxon>
        <taxon>Metazoa</taxon>
        <taxon>Chordata</taxon>
        <taxon>Craniata</taxon>
        <taxon>Vertebrata</taxon>
        <taxon>Euteleostomi</taxon>
        <taxon>Actinopterygii</taxon>
        <taxon>Neopterygii</taxon>
        <taxon>Teleostei</taxon>
        <taxon>Neoteleostei</taxon>
        <taxon>Acanthomorphata</taxon>
        <taxon>Eupercaria</taxon>
        <taxon>Labriformes</taxon>
        <taxon>Labridae</taxon>
        <taxon>Labrus</taxon>
    </lineage>
</organism>
<keyword evidence="4" id="KW-1185">Reference proteome</keyword>
<dbReference type="InterPro" id="IPR015425">
    <property type="entry name" value="FH2_Formin"/>
</dbReference>
<feature type="region of interest" description="Disordered" evidence="1">
    <location>
        <begin position="455"/>
        <end position="492"/>
    </location>
</feature>
<dbReference type="AlphaFoldDB" id="A0A3Q3G268"/>
<feature type="region of interest" description="Disordered" evidence="1">
    <location>
        <begin position="1"/>
        <end position="89"/>
    </location>
</feature>
<evidence type="ECO:0000313" key="3">
    <source>
        <dbReference type="Ensembl" id="ENSLBEP00000025754.1"/>
    </source>
</evidence>
<accession>A0A3Q3G268</accession>
<dbReference type="SMART" id="SM00498">
    <property type="entry name" value="FH2"/>
    <property type="match status" value="1"/>
</dbReference>
<dbReference type="SUPFAM" id="SSF101447">
    <property type="entry name" value="Formin homology 2 domain (FH2 domain)"/>
    <property type="match status" value="1"/>
</dbReference>
<proteinExistence type="predicted"/>
<feature type="compositionally biased region" description="Basic residues" evidence="1">
    <location>
        <begin position="461"/>
        <end position="475"/>
    </location>
</feature>
<dbReference type="Pfam" id="PF02181">
    <property type="entry name" value="FH2"/>
    <property type="match status" value="1"/>
</dbReference>
<feature type="compositionally biased region" description="Polar residues" evidence="1">
    <location>
        <begin position="621"/>
        <end position="645"/>
    </location>
</feature>
<dbReference type="STRING" id="56723.ENSLBEP00000025754"/>
<dbReference type="PROSITE" id="PS51444">
    <property type="entry name" value="FH2"/>
    <property type="match status" value="1"/>
</dbReference>
<reference evidence="3" key="2">
    <citation type="submission" date="2025-09" db="UniProtKB">
        <authorList>
            <consortium name="Ensembl"/>
        </authorList>
    </citation>
    <scope>IDENTIFICATION</scope>
</reference>
<dbReference type="InParanoid" id="A0A3Q3G268"/>
<dbReference type="Ensembl" id="ENSLBET00000027043.1">
    <property type="protein sequence ID" value="ENSLBEP00000025754.1"/>
    <property type="gene ID" value="ENSLBEG00000019622.1"/>
</dbReference>
<feature type="region of interest" description="Disordered" evidence="1">
    <location>
        <begin position="774"/>
        <end position="794"/>
    </location>
</feature>
<evidence type="ECO:0000259" key="2">
    <source>
        <dbReference type="PROSITE" id="PS51444"/>
    </source>
</evidence>
<reference evidence="3" key="1">
    <citation type="submission" date="2025-08" db="UniProtKB">
        <authorList>
            <consortium name="Ensembl"/>
        </authorList>
    </citation>
    <scope>IDENTIFICATION</scope>
</reference>
<feature type="compositionally biased region" description="Basic and acidic residues" evidence="1">
    <location>
        <begin position="780"/>
        <end position="794"/>
    </location>
</feature>
<feature type="compositionally biased region" description="Polar residues" evidence="1">
    <location>
        <begin position="603"/>
        <end position="612"/>
    </location>
</feature>
<feature type="region of interest" description="Disordered" evidence="1">
    <location>
        <begin position="514"/>
        <end position="711"/>
    </location>
</feature>
<sequence>MEGELILKPASDASCSSQNATSPVSTDAQEDSYPISCSLKPSTMCVTSVPPPPAPPPPPPPPPPLPPTSPSPFGSRSAQRRSMKKLNWDTIPSQRVLGKRNVWTTMGSQRDLVLDIQRIEELFSNVDKRASIRNSRVMGLKNSDGLDLFPQEPQVTILDSKKSMNIGIFLRHFKRPVAEMVQDIRQGNWLRFGTGKLVELCKLLPEDGEVKLLLSFSGNLSVLPEADQFMVQLVKVPGYEERLKAMVLREEFFPLMDEVKNSVAVMTKGANELLDCDDLHSVIRLVLKAGNYMNAGGYSANAIGFRMTSLLKLADTKANKPGMDLMHYVAKQAEEIDTELLTFPSQLEHIGKAARICKEEVISDYEREAKKIKEVKLYSSKHPGLLQQMETFFLRAEAKLADVESFVQELNIVSNHVAEYYCEDPATFKLEECCSIFHSFCKRFESAVQDNQMREEAEERHKRRESVRFAAKRRSTVSCSKPDPKNDDSSLESVLQSFLTTVPEGLTRCRKKEMLPSIEGSPSAGSSKTVSPVKKTQALPSSGQERPEKKHPKLQGEGEQLLDNKDEAEKIREITRKVLRYQNSFDGDRVQGTPRQSERPKDTNTSPRTPQSRVRHYCFANNPTSPWTILSPLTSSQGNPTSRNRQAQHRTRPSSSGGDDKDDGVWESNSSNRGTQTSPSGGSASLPECPNKRAASRGPIIRSVSVDETKRSPASLIRLGELFQRSSSQRSHSSGSRTEVLKEAGGDCLLLGSKTDSHEEGQVSTSGIRSFFRRIGGRSKPGDVDEQHLKGSYT</sequence>
<feature type="compositionally biased region" description="Polar residues" evidence="1">
    <location>
        <begin position="667"/>
        <end position="683"/>
    </location>
</feature>
<name>A0A3Q3G268_9LABR</name>
<feature type="domain" description="FH2" evidence="2">
    <location>
        <begin position="73"/>
        <end position="470"/>
    </location>
</feature>
<feature type="compositionally biased region" description="Polar residues" evidence="1">
    <location>
        <begin position="13"/>
        <end position="27"/>
    </location>
</feature>
<dbReference type="InterPro" id="IPR042201">
    <property type="entry name" value="FH2_Formin_sf"/>
</dbReference>
<evidence type="ECO:0000313" key="4">
    <source>
        <dbReference type="Proteomes" id="UP000261660"/>
    </source>
</evidence>
<dbReference type="Gene3D" id="1.20.58.2220">
    <property type="entry name" value="Formin, FH2 domain"/>
    <property type="match status" value="1"/>
</dbReference>